<evidence type="ECO:0000259" key="2">
    <source>
        <dbReference type="Pfam" id="PF03407"/>
    </source>
</evidence>
<name>E1Z9C2_CHLVA</name>
<dbReference type="Pfam" id="PF03407">
    <property type="entry name" value="Nucleotid_trans"/>
    <property type="match status" value="1"/>
</dbReference>
<dbReference type="PANTHER" id="PTHR46936:SF1">
    <property type="entry name" value="ARABINOSYLTRANSFERASE XEG113"/>
    <property type="match status" value="1"/>
</dbReference>
<dbReference type="PANTHER" id="PTHR46936">
    <property type="entry name" value="ARABINOSYLTRANSFERASE XEG113"/>
    <property type="match status" value="1"/>
</dbReference>
<gene>
    <name evidence="3" type="ORF">CHLNCDRAFT_143033</name>
</gene>
<dbReference type="AlphaFoldDB" id="E1Z9C2"/>
<organism evidence="4">
    <name type="scientific">Chlorella variabilis</name>
    <name type="common">Green alga</name>
    <dbReference type="NCBI Taxonomy" id="554065"/>
    <lineage>
        <taxon>Eukaryota</taxon>
        <taxon>Viridiplantae</taxon>
        <taxon>Chlorophyta</taxon>
        <taxon>core chlorophytes</taxon>
        <taxon>Trebouxiophyceae</taxon>
        <taxon>Chlorellales</taxon>
        <taxon>Chlorellaceae</taxon>
        <taxon>Chlorella clade</taxon>
        <taxon>Chlorella</taxon>
    </lineage>
</organism>
<accession>E1Z9C2</accession>
<protein>
    <recommendedName>
        <fullName evidence="2">Nucleotide-diphospho-sugar transferase domain-containing protein</fullName>
    </recommendedName>
</protein>
<dbReference type="GeneID" id="17357068"/>
<dbReference type="KEGG" id="cvr:CHLNCDRAFT_143033"/>
<dbReference type="STRING" id="554065.E1Z9C2"/>
<dbReference type="EMBL" id="GL433839">
    <property type="protein sequence ID" value="EFN57753.1"/>
    <property type="molecule type" value="Genomic_DNA"/>
</dbReference>
<feature type="transmembrane region" description="Helical" evidence="1">
    <location>
        <begin position="12"/>
        <end position="33"/>
    </location>
</feature>
<evidence type="ECO:0000313" key="4">
    <source>
        <dbReference type="Proteomes" id="UP000008141"/>
    </source>
</evidence>
<dbReference type="eggNOG" id="ENOG502QSJ9">
    <property type="taxonomic scope" value="Eukaryota"/>
</dbReference>
<proteinExistence type="predicted"/>
<keyword evidence="1" id="KW-0472">Membrane</keyword>
<keyword evidence="1" id="KW-1133">Transmembrane helix</keyword>
<dbReference type="GO" id="GO:0005794">
    <property type="term" value="C:Golgi apparatus"/>
    <property type="evidence" value="ECO:0007669"/>
    <property type="project" value="TreeGrafter"/>
</dbReference>
<dbReference type="InterPro" id="IPR005069">
    <property type="entry name" value="Nucl-diP-sugar_transferase"/>
</dbReference>
<reference evidence="3 4" key="1">
    <citation type="journal article" date="2010" name="Plant Cell">
        <title>The Chlorella variabilis NC64A genome reveals adaptation to photosymbiosis, coevolution with viruses, and cryptic sex.</title>
        <authorList>
            <person name="Blanc G."/>
            <person name="Duncan G."/>
            <person name="Agarkova I."/>
            <person name="Borodovsky M."/>
            <person name="Gurnon J."/>
            <person name="Kuo A."/>
            <person name="Lindquist E."/>
            <person name="Lucas S."/>
            <person name="Pangilinan J."/>
            <person name="Polle J."/>
            <person name="Salamov A."/>
            <person name="Terry A."/>
            <person name="Yamada T."/>
            <person name="Dunigan D.D."/>
            <person name="Grigoriev I.V."/>
            <person name="Claverie J.M."/>
            <person name="Van Etten J.L."/>
        </authorList>
    </citation>
    <scope>NUCLEOTIDE SEQUENCE [LARGE SCALE GENOMIC DNA]</scope>
    <source>
        <strain evidence="3 4">NC64A</strain>
    </source>
</reference>
<dbReference type="OrthoDB" id="540503at2759"/>
<dbReference type="GO" id="GO:0052325">
    <property type="term" value="P:cell wall pectin biosynthetic process"/>
    <property type="evidence" value="ECO:0007669"/>
    <property type="project" value="TreeGrafter"/>
</dbReference>
<evidence type="ECO:0000256" key="1">
    <source>
        <dbReference type="SAM" id="Phobius"/>
    </source>
</evidence>
<dbReference type="InParanoid" id="E1Z9C2"/>
<dbReference type="RefSeq" id="XP_005849855.1">
    <property type="nucleotide sequence ID" value="XM_005849793.1"/>
</dbReference>
<dbReference type="GO" id="GO:0052636">
    <property type="term" value="F:arabinosyltransferase activity"/>
    <property type="evidence" value="ECO:0007669"/>
    <property type="project" value="TreeGrafter"/>
</dbReference>
<feature type="domain" description="Nucleotide-diphospho-sugar transferase" evidence="2">
    <location>
        <begin position="117"/>
        <end position="366"/>
    </location>
</feature>
<dbReference type="InterPro" id="IPR053250">
    <property type="entry name" value="Glycosyltransferase_77"/>
</dbReference>
<dbReference type="Proteomes" id="UP000008141">
    <property type="component" value="Unassembled WGS sequence"/>
</dbReference>
<keyword evidence="1" id="KW-0812">Transmembrane</keyword>
<evidence type="ECO:0000313" key="3">
    <source>
        <dbReference type="EMBL" id="EFN57753.1"/>
    </source>
</evidence>
<keyword evidence="4" id="KW-1185">Reference proteome</keyword>
<sequence>MKIRNAVTRRGVEGGGAVGFLCGVACTLLLVWWHHRHSMVFFVDAESRTLPGTDPSNDGEAAADVAQVQEPPVPRAMRAAPLPDLDTVPHLMVSFGNAAYFELAQNWAKTVQQIGSPFLIAALDEGMMALCLENQLPCSKIDLGKDEAHINFRDNFQAFRAMGAVKVRFVLDLLEQHPALPLVVVSDTDAVWLRPPWTYFQQRPAAEFFSSSDCLSHQVEVEWRRDHGQPRCGHVPGNGDGHALNTGLFAVRNTEGAKAAMRAWAGMLVDPAQERADDPMHREMDDQLALNTMFEGQGGSVSLSAEDPRTVLVWDNKLRLQVLPVLLFSNGHVAFVQRTPWKMGVAPIAIHTTFQRYHIPGKRSRLREFGLWLMDPPEYYGAPAPAGALGGAGAGAQPLQLLAYELDVAAFVAEAERRRYPGARMPLFEKNWLGMSFQLAALRDALAAARMLGRTLIVPPVWCWCDYDEHPHILYRCRIKGTDYGVPFEAPLDYLIPVAQLDAYGVAYRHSSFLQHPQVPASLRHSRAAVDISPSRPANPFPAPAVTIGHGATVWAGIQLPDLLRVLQPVQSSAVLVLRGHVPGFLGGYGPQGGAEAAQMDELFAELLGNDGAFCCFSWGDSDQQYDRLRYAWPAPLAEEWRPWEPPVLRLPEWCDRVSAKHGNQGFTRLRQHPCAFLRNASLAAEAADDSGPYNTGWEPH</sequence>